<evidence type="ECO:0000256" key="6">
    <source>
        <dbReference type="ARBA" id="ARBA00022840"/>
    </source>
</evidence>
<feature type="domain" description="Disease resistance R13L4/SHOC-2-like LRR" evidence="10">
    <location>
        <begin position="561"/>
        <end position="884"/>
    </location>
</feature>
<keyword evidence="5" id="KW-0611">Plant defense</keyword>
<dbReference type="Pfam" id="PF23559">
    <property type="entry name" value="WHD_DRP"/>
    <property type="match status" value="1"/>
</dbReference>
<dbReference type="Pfam" id="PF00931">
    <property type="entry name" value="NB-ARC"/>
    <property type="match status" value="1"/>
</dbReference>
<evidence type="ECO:0000256" key="5">
    <source>
        <dbReference type="ARBA" id="ARBA00022821"/>
    </source>
</evidence>
<dbReference type="Pfam" id="PF23598">
    <property type="entry name" value="LRR_14"/>
    <property type="match status" value="1"/>
</dbReference>
<dbReference type="GO" id="GO:0005524">
    <property type="term" value="F:ATP binding"/>
    <property type="evidence" value="ECO:0007669"/>
    <property type="project" value="UniProtKB-KW"/>
</dbReference>
<dbReference type="InterPro" id="IPR027417">
    <property type="entry name" value="P-loop_NTPase"/>
</dbReference>
<comment type="similarity">
    <text evidence="1">Belongs to the disease resistance NB-LRR family.</text>
</comment>
<feature type="domain" description="Disease resistance N-terminal" evidence="8">
    <location>
        <begin position="5"/>
        <end position="90"/>
    </location>
</feature>
<dbReference type="Gene3D" id="3.40.50.300">
    <property type="entry name" value="P-loop containing nucleotide triphosphate hydrolases"/>
    <property type="match status" value="1"/>
</dbReference>
<evidence type="ECO:0000256" key="1">
    <source>
        <dbReference type="ARBA" id="ARBA00008894"/>
    </source>
</evidence>
<name>A0AAE1W9T9_9LAMI</name>
<dbReference type="FunFam" id="1.10.10.10:FF:000322">
    <property type="entry name" value="Probable disease resistance protein At1g63360"/>
    <property type="match status" value="1"/>
</dbReference>
<dbReference type="Gene3D" id="1.10.8.430">
    <property type="entry name" value="Helical domain of apoptotic protease-activating factors"/>
    <property type="match status" value="1"/>
</dbReference>
<keyword evidence="3" id="KW-0677">Repeat</keyword>
<keyword evidence="4" id="KW-0547">Nucleotide-binding</keyword>
<proteinExistence type="inferred from homology"/>
<dbReference type="GO" id="GO:0043531">
    <property type="term" value="F:ADP binding"/>
    <property type="evidence" value="ECO:0007669"/>
    <property type="project" value="InterPro"/>
</dbReference>
<evidence type="ECO:0000256" key="2">
    <source>
        <dbReference type="ARBA" id="ARBA00022614"/>
    </source>
</evidence>
<keyword evidence="6" id="KW-0067">ATP-binding</keyword>
<organism evidence="11 12">
    <name type="scientific">Sesamum angolense</name>
    <dbReference type="NCBI Taxonomy" id="2727404"/>
    <lineage>
        <taxon>Eukaryota</taxon>
        <taxon>Viridiplantae</taxon>
        <taxon>Streptophyta</taxon>
        <taxon>Embryophyta</taxon>
        <taxon>Tracheophyta</taxon>
        <taxon>Spermatophyta</taxon>
        <taxon>Magnoliopsida</taxon>
        <taxon>eudicotyledons</taxon>
        <taxon>Gunneridae</taxon>
        <taxon>Pentapetalae</taxon>
        <taxon>asterids</taxon>
        <taxon>lamiids</taxon>
        <taxon>Lamiales</taxon>
        <taxon>Pedaliaceae</taxon>
        <taxon>Sesamum</taxon>
    </lineage>
</organism>
<dbReference type="SUPFAM" id="SSF52540">
    <property type="entry name" value="P-loop containing nucleoside triphosphate hydrolases"/>
    <property type="match status" value="1"/>
</dbReference>
<reference evidence="11" key="2">
    <citation type="journal article" date="2024" name="Plant">
        <title>Genomic evolution and insights into agronomic trait innovations of Sesamum species.</title>
        <authorList>
            <person name="Miao H."/>
            <person name="Wang L."/>
            <person name="Qu L."/>
            <person name="Liu H."/>
            <person name="Sun Y."/>
            <person name="Le M."/>
            <person name="Wang Q."/>
            <person name="Wei S."/>
            <person name="Zheng Y."/>
            <person name="Lin W."/>
            <person name="Duan Y."/>
            <person name="Cao H."/>
            <person name="Xiong S."/>
            <person name="Wang X."/>
            <person name="Wei L."/>
            <person name="Li C."/>
            <person name="Ma Q."/>
            <person name="Ju M."/>
            <person name="Zhao R."/>
            <person name="Li G."/>
            <person name="Mu C."/>
            <person name="Tian Q."/>
            <person name="Mei H."/>
            <person name="Zhang T."/>
            <person name="Gao T."/>
            <person name="Zhang H."/>
        </authorList>
    </citation>
    <scope>NUCLEOTIDE SEQUENCE</scope>
    <source>
        <strain evidence="11">K16</strain>
    </source>
</reference>
<dbReference type="GO" id="GO:0098542">
    <property type="term" value="P:defense response to other organism"/>
    <property type="evidence" value="ECO:0007669"/>
    <property type="project" value="TreeGrafter"/>
</dbReference>
<feature type="domain" description="NB-ARC" evidence="7">
    <location>
        <begin position="172"/>
        <end position="350"/>
    </location>
</feature>
<evidence type="ECO:0000256" key="3">
    <source>
        <dbReference type="ARBA" id="ARBA00022737"/>
    </source>
</evidence>
<reference evidence="11" key="1">
    <citation type="submission" date="2020-06" db="EMBL/GenBank/DDBJ databases">
        <authorList>
            <person name="Li T."/>
            <person name="Hu X."/>
            <person name="Zhang T."/>
            <person name="Song X."/>
            <person name="Zhang H."/>
            <person name="Dai N."/>
            <person name="Sheng W."/>
            <person name="Hou X."/>
            <person name="Wei L."/>
        </authorList>
    </citation>
    <scope>NUCLEOTIDE SEQUENCE</scope>
    <source>
        <strain evidence="11">K16</strain>
        <tissue evidence="11">Leaf</tissue>
    </source>
</reference>
<dbReference type="InterPro" id="IPR041118">
    <property type="entry name" value="Rx_N"/>
</dbReference>
<evidence type="ECO:0000256" key="4">
    <source>
        <dbReference type="ARBA" id="ARBA00022741"/>
    </source>
</evidence>
<dbReference type="GO" id="GO:0051607">
    <property type="term" value="P:defense response to virus"/>
    <property type="evidence" value="ECO:0007669"/>
    <property type="project" value="UniProtKB-ARBA"/>
</dbReference>
<dbReference type="CDD" id="cd14798">
    <property type="entry name" value="RX-CC_like"/>
    <property type="match status" value="1"/>
</dbReference>
<evidence type="ECO:0000313" key="12">
    <source>
        <dbReference type="Proteomes" id="UP001289374"/>
    </source>
</evidence>
<dbReference type="PANTHER" id="PTHR23155">
    <property type="entry name" value="DISEASE RESISTANCE PROTEIN RP"/>
    <property type="match status" value="1"/>
</dbReference>
<dbReference type="Gene3D" id="1.20.5.4130">
    <property type="match status" value="1"/>
</dbReference>
<dbReference type="PANTHER" id="PTHR23155:SF1205">
    <property type="entry name" value="DISEASE RESISTANCE PROTEIN RPM1"/>
    <property type="match status" value="1"/>
</dbReference>
<dbReference type="PRINTS" id="PR00364">
    <property type="entry name" value="DISEASERSIST"/>
</dbReference>
<dbReference type="FunFam" id="3.40.50.300:FF:001091">
    <property type="entry name" value="Probable disease resistance protein At1g61300"/>
    <property type="match status" value="1"/>
</dbReference>
<feature type="domain" description="Disease resistance protein winged helix" evidence="9">
    <location>
        <begin position="434"/>
        <end position="502"/>
    </location>
</feature>
<evidence type="ECO:0000259" key="7">
    <source>
        <dbReference type="Pfam" id="PF00931"/>
    </source>
</evidence>
<dbReference type="AlphaFoldDB" id="A0AAE1W9T9"/>
<gene>
    <name evidence="11" type="ORF">Sango_2254600</name>
</gene>
<dbReference type="SUPFAM" id="SSF52058">
    <property type="entry name" value="L domain-like"/>
    <property type="match status" value="1"/>
</dbReference>
<evidence type="ECO:0000259" key="9">
    <source>
        <dbReference type="Pfam" id="PF23559"/>
    </source>
</evidence>
<dbReference type="InterPro" id="IPR036388">
    <property type="entry name" value="WH-like_DNA-bd_sf"/>
</dbReference>
<protein>
    <submittedName>
        <fullName evidence="11">Disease resistance protein RPM1</fullName>
    </submittedName>
</protein>
<comment type="caution">
    <text evidence="11">The sequence shown here is derived from an EMBL/GenBank/DDBJ whole genome shotgun (WGS) entry which is preliminary data.</text>
</comment>
<keyword evidence="12" id="KW-1185">Reference proteome</keyword>
<dbReference type="InterPro" id="IPR042197">
    <property type="entry name" value="Apaf_helical"/>
</dbReference>
<dbReference type="Gene3D" id="1.10.10.10">
    <property type="entry name" value="Winged helix-like DNA-binding domain superfamily/Winged helix DNA-binding domain"/>
    <property type="match status" value="1"/>
</dbReference>
<evidence type="ECO:0000313" key="11">
    <source>
        <dbReference type="EMBL" id="KAK4389176.1"/>
    </source>
</evidence>
<dbReference type="InterPro" id="IPR038005">
    <property type="entry name" value="RX-like_CC"/>
</dbReference>
<dbReference type="InterPro" id="IPR058922">
    <property type="entry name" value="WHD_DRP"/>
</dbReference>
<dbReference type="InterPro" id="IPR044974">
    <property type="entry name" value="Disease_R_plants"/>
</dbReference>
<evidence type="ECO:0000259" key="10">
    <source>
        <dbReference type="Pfam" id="PF23598"/>
    </source>
</evidence>
<dbReference type="InterPro" id="IPR032675">
    <property type="entry name" value="LRR_dom_sf"/>
</dbReference>
<evidence type="ECO:0000259" key="8">
    <source>
        <dbReference type="Pfam" id="PF18052"/>
    </source>
</evidence>
<dbReference type="Proteomes" id="UP001289374">
    <property type="component" value="Unassembled WGS sequence"/>
</dbReference>
<dbReference type="Pfam" id="PF18052">
    <property type="entry name" value="Rx_N"/>
    <property type="match status" value="1"/>
</dbReference>
<dbReference type="InterPro" id="IPR002182">
    <property type="entry name" value="NB-ARC"/>
</dbReference>
<sequence>MAESVVCFLFEQLSIWLQEQQKLIGGLRHDAEFIRGEMGQMRAFLRVADAKEESDLQLKEWVRQVREIAYDAEDVLEKYIFQFAHHHARGFRGSLKKMYTTIKNLNARDEITSEIQAIRSRVENASQSQQRYKDMYATMLPGSSSTRATANTWYDGRGDALLLEETEVVGIEKPKKQLIDWLSATDCGLKVISVVGMAGLGKTTLVKKVYDDPLVKVNFDHHVWVTVSESFRTEQLLHGIIMRLVEEVKQAPPQGLETMADVGMREFIYNFLQNNNYIIALDDVWSINAWEAIRYAFPRSSSRGCVIITTRSSDIANAACSESNCHKYPLQPLPAQESIVLFNRKAFPGSSCPLYLKEISESMLKRCKGWPLAIVLIGSLLATKNNRIEEWQTFNQSLCSELEEDNFKRMWKLLSLSYYDLPYYLKSCFLYLSIFPEDHMIEKATIIRLWIAEGFVEAKQGKTLEQIAEGYLNELSNRSLIQVAETTRDGRPRNFRIHDLLRKCIIAKSREQNMVFVNSQGDTRWPEKIRRLAIDSSINCAHQICCFENLRSLLLMRAVNSECASMPYQMLRSGCRLLKVLDMRKAPLDTIPDEVFRLYHLKYLSLRETKVQVVPKSIGNLKKLETLDLKGCWVTELPIEIIKLERLRILLVYRYYGGFNAYLQAEDVQSFKAPYKIGCLLSLQKLCFIDANETVVIREIGKLTQLQRLGITKLRRDHGKELCPSLANLTNLRSLNIHADVGEALDLQYAVSASASTFPFLRCLVLNGSLDTLPEWIPSLNALTMLRLSWSGLREDPLEFLQVLPNLLILGLDCAYEGEGLSIKAGGFQRLKRLNLMGLRRLGWVRVEEGSMPRLEELMVRDCKSMAELPADFRHLTNLRLVWFTDMGREFVEIVSEERRRQGDQWKLAHVATVRFLNTAAGVIRSRAVDENVDQRFSTSDVDYPDFIGR</sequence>
<accession>A0AAE1W9T9</accession>
<dbReference type="Gene3D" id="3.80.10.10">
    <property type="entry name" value="Ribonuclease Inhibitor"/>
    <property type="match status" value="1"/>
</dbReference>
<dbReference type="EMBL" id="JACGWL010000013">
    <property type="protein sequence ID" value="KAK4389176.1"/>
    <property type="molecule type" value="Genomic_DNA"/>
</dbReference>
<keyword evidence="2" id="KW-0433">Leucine-rich repeat</keyword>
<dbReference type="InterPro" id="IPR055414">
    <property type="entry name" value="LRR_R13L4/SHOC2-like"/>
</dbReference>